<dbReference type="Proteomes" id="UP000007115">
    <property type="component" value="Unassembled WGS sequence"/>
</dbReference>
<keyword evidence="1" id="KW-0677">Repeat</keyword>
<dbReference type="OrthoDB" id="20872at2759"/>
<name>G9N9S9_HYPVG</name>
<evidence type="ECO:0000256" key="1">
    <source>
        <dbReference type="ARBA" id="ARBA00022737"/>
    </source>
</evidence>
<organism evidence="3 4">
    <name type="scientific">Hypocrea virens (strain Gv29-8 / FGSC 10586)</name>
    <name type="common">Gliocladium virens</name>
    <name type="synonym">Trichoderma virens</name>
    <dbReference type="NCBI Taxonomy" id="413071"/>
    <lineage>
        <taxon>Eukaryota</taxon>
        <taxon>Fungi</taxon>
        <taxon>Dikarya</taxon>
        <taxon>Ascomycota</taxon>
        <taxon>Pezizomycotina</taxon>
        <taxon>Sordariomycetes</taxon>
        <taxon>Hypocreomycetidae</taxon>
        <taxon>Hypocreales</taxon>
        <taxon>Hypocreaceae</taxon>
        <taxon>Trichoderma</taxon>
    </lineage>
</organism>
<dbReference type="PANTHER" id="PTHR10039:SF14">
    <property type="entry name" value="NACHT DOMAIN-CONTAINING PROTEIN"/>
    <property type="match status" value="1"/>
</dbReference>
<dbReference type="InterPro" id="IPR007111">
    <property type="entry name" value="NACHT_NTPase"/>
</dbReference>
<accession>G9N9S9</accession>
<dbReference type="SUPFAM" id="SSF52540">
    <property type="entry name" value="P-loop containing nucleoside triphosphate hydrolases"/>
    <property type="match status" value="1"/>
</dbReference>
<dbReference type="Gene3D" id="3.40.50.300">
    <property type="entry name" value="P-loop containing nucleotide triphosphate hydrolases"/>
    <property type="match status" value="1"/>
</dbReference>
<evidence type="ECO:0000313" key="4">
    <source>
        <dbReference type="Proteomes" id="UP000007115"/>
    </source>
</evidence>
<dbReference type="InterPro" id="IPR054471">
    <property type="entry name" value="GPIID_WHD"/>
</dbReference>
<reference evidence="3 4" key="1">
    <citation type="journal article" date="2011" name="Genome Biol.">
        <title>Comparative genome sequence analysis underscores mycoparasitism as the ancestral life style of Trichoderma.</title>
        <authorList>
            <person name="Kubicek C.P."/>
            <person name="Herrera-Estrella A."/>
            <person name="Seidl-Seiboth V."/>
            <person name="Martinez D.A."/>
            <person name="Druzhinina I.S."/>
            <person name="Thon M."/>
            <person name="Zeilinger S."/>
            <person name="Casas-Flores S."/>
            <person name="Horwitz B.A."/>
            <person name="Mukherjee P.K."/>
            <person name="Mukherjee M."/>
            <person name="Kredics L."/>
            <person name="Alcaraz L.D."/>
            <person name="Aerts A."/>
            <person name="Antal Z."/>
            <person name="Atanasova L."/>
            <person name="Cervantes-Badillo M.G."/>
            <person name="Challacombe J."/>
            <person name="Chertkov O."/>
            <person name="McCluskey K."/>
            <person name="Coulpier F."/>
            <person name="Deshpande N."/>
            <person name="von Doehren H."/>
            <person name="Ebbole D.J."/>
            <person name="Esquivel-Naranjo E.U."/>
            <person name="Fekete E."/>
            <person name="Flipphi M."/>
            <person name="Glaser F."/>
            <person name="Gomez-Rodriguez E.Y."/>
            <person name="Gruber S."/>
            <person name="Han C."/>
            <person name="Henrissat B."/>
            <person name="Hermosa R."/>
            <person name="Hernandez-Onate M."/>
            <person name="Karaffa L."/>
            <person name="Kosti I."/>
            <person name="Le Crom S."/>
            <person name="Lindquist E."/>
            <person name="Lucas S."/>
            <person name="Luebeck M."/>
            <person name="Luebeck P.S."/>
            <person name="Margeot A."/>
            <person name="Metz B."/>
            <person name="Misra M."/>
            <person name="Nevalainen H."/>
            <person name="Omann M."/>
            <person name="Packer N."/>
            <person name="Perrone G."/>
            <person name="Uresti-Rivera E.E."/>
            <person name="Salamov A."/>
            <person name="Schmoll M."/>
            <person name="Seiboth B."/>
            <person name="Shapiro H."/>
            <person name="Sukno S."/>
            <person name="Tamayo-Ramos J.A."/>
            <person name="Tisch D."/>
            <person name="Wiest A."/>
            <person name="Wilkinson H.H."/>
            <person name="Zhang M."/>
            <person name="Coutinho P.M."/>
            <person name="Kenerley C.M."/>
            <person name="Monte E."/>
            <person name="Baker S.E."/>
            <person name="Grigoriev I.V."/>
        </authorList>
    </citation>
    <scope>NUCLEOTIDE SEQUENCE [LARGE SCALE GENOMIC DNA]</scope>
    <source>
        <strain evidence="4">Gv29-8 / FGSC 10586</strain>
    </source>
</reference>
<dbReference type="GeneID" id="25790585"/>
<gene>
    <name evidence="3" type="ORF">TRIVIDRAFT_210785</name>
</gene>
<dbReference type="Pfam" id="PF24883">
    <property type="entry name" value="NPHP3_N"/>
    <property type="match status" value="1"/>
</dbReference>
<feature type="domain" description="NACHT" evidence="2">
    <location>
        <begin position="112"/>
        <end position="229"/>
    </location>
</feature>
<sequence>MMSNRLLDMVASIHVISVIQRSDSSGRRLLHFWSVTPILFLRVLRWTQFANSRQDAESPQSKVKACRDALFLADPIVDREILKSTKGQRTAGTCEWIRDNEAYRSWLNGGSQCLWISGGPGKGKTMLSIFLTEELERRTQETETAELLLFYFCTADEKHNNAVAILRGLAYQLVSKRPSLANHVLSDFESPKKTEETLKSPSALWITLEKLLQAPNLGTVFCILDGLDECDNDSSTLLIGKFYEYFSESSNISGGQFKLAIISRKIDRLDAFPQIKLDPDNDEHVKGDIRHYIASSVQRLEWIQGFNDIRESLEAILLNRSQGTFLWVGFVMEELSKKRTCTEIMEALDGIPRGLHAIYGRMLMQIEASRRPIIIDILRWVTLAVRPLTLHELMAVIHIPSTGKTSNDQAILDYITLCGHILTVHNQQVSLIHQSARDYLLQKSADGDPILEEFQITAEETHARLAEMCLDCLEKSDLRYTSLDTKDVLVLQKSPLLHYAVQHWPEHARRCSDADKLQSNGKIL</sequence>
<dbReference type="VEuPathDB" id="FungiDB:TRIVIDRAFT_210785"/>
<dbReference type="PANTHER" id="PTHR10039">
    <property type="entry name" value="AMELOGENIN"/>
    <property type="match status" value="1"/>
</dbReference>
<dbReference type="STRING" id="413071.G9N9S9"/>
<evidence type="ECO:0000313" key="3">
    <source>
        <dbReference type="EMBL" id="EHK16697.1"/>
    </source>
</evidence>
<dbReference type="InParanoid" id="G9N9S9"/>
<dbReference type="PROSITE" id="PS50837">
    <property type="entry name" value="NACHT"/>
    <property type="match status" value="1"/>
</dbReference>
<protein>
    <recommendedName>
        <fullName evidence="2">NACHT domain-containing protein</fullName>
    </recommendedName>
</protein>
<dbReference type="eggNOG" id="ENOG502SJFP">
    <property type="taxonomic scope" value="Eukaryota"/>
</dbReference>
<dbReference type="EMBL" id="ABDF02000090">
    <property type="protein sequence ID" value="EHK16697.1"/>
    <property type="molecule type" value="Genomic_DNA"/>
</dbReference>
<dbReference type="AlphaFoldDB" id="G9N9S9"/>
<dbReference type="OMA" id="AYHISAQ"/>
<dbReference type="HOGENOM" id="CLU_021439_0_0_1"/>
<keyword evidence="4" id="KW-1185">Reference proteome</keyword>
<dbReference type="Pfam" id="PF22939">
    <property type="entry name" value="WHD_GPIID"/>
    <property type="match status" value="1"/>
</dbReference>
<dbReference type="InterPro" id="IPR056884">
    <property type="entry name" value="NPHP3-like_N"/>
</dbReference>
<dbReference type="InterPro" id="IPR027417">
    <property type="entry name" value="P-loop_NTPase"/>
</dbReference>
<evidence type="ECO:0000259" key="2">
    <source>
        <dbReference type="PROSITE" id="PS50837"/>
    </source>
</evidence>
<proteinExistence type="predicted"/>
<dbReference type="RefSeq" id="XP_013950895.1">
    <property type="nucleotide sequence ID" value="XM_014095420.1"/>
</dbReference>
<comment type="caution">
    <text evidence="3">The sequence shown here is derived from an EMBL/GenBank/DDBJ whole genome shotgun (WGS) entry which is preliminary data.</text>
</comment>